<comment type="caution">
    <text evidence="2">The sequence shown here is derived from an EMBL/GenBank/DDBJ whole genome shotgun (WGS) entry which is preliminary data.</text>
</comment>
<dbReference type="GO" id="GO:0010038">
    <property type="term" value="P:response to metal ion"/>
    <property type="evidence" value="ECO:0007669"/>
    <property type="project" value="InterPro"/>
</dbReference>
<dbReference type="InterPro" id="IPR015867">
    <property type="entry name" value="N-reg_PII/ATP_PRibTrfase_C"/>
</dbReference>
<reference evidence="2" key="2">
    <citation type="submission" date="2021-08" db="EMBL/GenBank/DDBJ databases">
        <authorList>
            <person name="Dalcin Martins P."/>
        </authorList>
    </citation>
    <scope>NUCLEOTIDE SEQUENCE</scope>
    <source>
        <strain evidence="2">MAG_39</strain>
    </source>
</reference>
<name>A0A953JDS4_9BACT</name>
<dbReference type="InterPro" id="IPR004323">
    <property type="entry name" value="Ion_tolerance_CutA"/>
</dbReference>
<dbReference type="Gene3D" id="3.30.70.120">
    <property type="match status" value="1"/>
</dbReference>
<dbReference type="InterPro" id="IPR011322">
    <property type="entry name" value="N-reg_PII-like_a/b"/>
</dbReference>
<dbReference type="PANTHER" id="PTHR23419:SF8">
    <property type="entry name" value="FI09726P"/>
    <property type="match status" value="1"/>
</dbReference>
<gene>
    <name evidence="2" type="ORF">K8I29_06685</name>
</gene>
<evidence type="ECO:0000313" key="3">
    <source>
        <dbReference type="Proteomes" id="UP000705867"/>
    </source>
</evidence>
<dbReference type="AlphaFoldDB" id="A0A953JDS4"/>
<dbReference type="GO" id="GO:0005507">
    <property type="term" value="F:copper ion binding"/>
    <property type="evidence" value="ECO:0007669"/>
    <property type="project" value="TreeGrafter"/>
</dbReference>
<dbReference type="Proteomes" id="UP000705867">
    <property type="component" value="Unassembled WGS sequence"/>
</dbReference>
<dbReference type="SUPFAM" id="SSF54913">
    <property type="entry name" value="GlnB-like"/>
    <property type="match status" value="1"/>
</dbReference>
<comment type="similarity">
    <text evidence="1">Belongs to the CutA family.</text>
</comment>
<dbReference type="EMBL" id="JAIOIV010000052">
    <property type="protein sequence ID" value="MBZ0155886.1"/>
    <property type="molecule type" value="Genomic_DNA"/>
</dbReference>
<evidence type="ECO:0000256" key="1">
    <source>
        <dbReference type="ARBA" id="ARBA00010169"/>
    </source>
</evidence>
<sequence>MDALVVYITAPDEEEAAKIARALVEEKLAACVNIVTGVRSIYRWEGKIEDDSEVLMITKTRRELFPSLQKRVKELHRYTVPEVIALPIVEGSPDYLCWLHEVTKGRE</sequence>
<dbReference type="Pfam" id="PF03091">
    <property type="entry name" value="CutA1"/>
    <property type="match status" value="1"/>
</dbReference>
<dbReference type="PANTHER" id="PTHR23419">
    <property type="entry name" value="DIVALENT CATION TOLERANCE CUTA-RELATED"/>
    <property type="match status" value="1"/>
</dbReference>
<protein>
    <submittedName>
        <fullName evidence="2">Divalent-cation tolerance protein CutA</fullName>
    </submittedName>
</protein>
<accession>A0A953JDS4</accession>
<evidence type="ECO:0000313" key="2">
    <source>
        <dbReference type="EMBL" id="MBZ0155886.1"/>
    </source>
</evidence>
<organism evidence="2 3">
    <name type="scientific">Candidatus Nitrobium versatile</name>
    <dbReference type="NCBI Taxonomy" id="2884831"/>
    <lineage>
        <taxon>Bacteria</taxon>
        <taxon>Pseudomonadati</taxon>
        <taxon>Nitrospirota</taxon>
        <taxon>Nitrospiria</taxon>
        <taxon>Nitrospirales</taxon>
        <taxon>Nitrospiraceae</taxon>
        <taxon>Candidatus Nitrobium</taxon>
    </lineage>
</organism>
<proteinExistence type="inferred from homology"/>
<reference evidence="2" key="1">
    <citation type="journal article" date="2021" name="bioRxiv">
        <title>Unraveling nitrogen, sulfur and carbon metabolic pathways and microbial community transcriptional responses to substrate deprivation and toxicity stresses in a bioreactor mimicking anoxic brackish coastal sediment conditions.</title>
        <authorList>
            <person name="Martins P.D."/>
            <person name="Echeveste M.J."/>
            <person name="Arshad A."/>
            <person name="Kurth J."/>
            <person name="Ouboter H."/>
            <person name="Jetten M.S.M."/>
            <person name="Welte C.U."/>
        </authorList>
    </citation>
    <scope>NUCLEOTIDE SEQUENCE</scope>
    <source>
        <strain evidence="2">MAG_39</strain>
    </source>
</reference>